<accession>A0A380QQB5</accession>
<proteinExistence type="predicted"/>
<organism evidence="3 4">
    <name type="scientific">Yersinia ruckeri</name>
    <dbReference type="NCBI Taxonomy" id="29486"/>
    <lineage>
        <taxon>Bacteria</taxon>
        <taxon>Pseudomonadati</taxon>
        <taxon>Pseudomonadota</taxon>
        <taxon>Gammaproteobacteria</taxon>
        <taxon>Enterobacterales</taxon>
        <taxon>Yersiniaceae</taxon>
        <taxon>Yersinia</taxon>
    </lineage>
</organism>
<dbReference type="Pfam" id="PF00419">
    <property type="entry name" value="Fimbrial"/>
    <property type="match status" value="1"/>
</dbReference>
<dbReference type="GO" id="GO:0009289">
    <property type="term" value="C:pilus"/>
    <property type="evidence" value="ECO:0007669"/>
    <property type="project" value="InterPro"/>
</dbReference>
<dbReference type="AlphaFoldDB" id="A0A380QQB5"/>
<evidence type="ECO:0000256" key="1">
    <source>
        <dbReference type="SAM" id="SignalP"/>
    </source>
</evidence>
<feature type="signal peptide" evidence="1">
    <location>
        <begin position="1"/>
        <end position="23"/>
    </location>
</feature>
<dbReference type="InterPro" id="IPR050263">
    <property type="entry name" value="Bact_Fimbrial_Adh_Pro"/>
</dbReference>
<evidence type="ECO:0000313" key="3">
    <source>
        <dbReference type="EMBL" id="SUQ00768.1"/>
    </source>
</evidence>
<dbReference type="KEGG" id="yrb:UGYR_10320"/>
<feature type="chain" id="PRO_5017062088" evidence="1">
    <location>
        <begin position="24"/>
        <end position="181"/>
    </location>
</feature>
<dbReference type="InterPro" id="IPR036937">
    <property type="entry name" value="Adhesion_dom_fimbrial_sf"/>
</dbReference>
<keyword evidence="4" id="KW-1185">Reference proteome</keyword>
<dbReference type="GeneID" id="66881231"/>
<dbReference type="EMBL" id="UHJG01000001">
    <property type="protein sequence ID" value="SUQ00768.1"/>
    <property type="molecule type" value="Genomic_DNA"/>
</dbReference>
<sequence>MKKNFALYLFSSICIFSSSISYAVVTPTSGMVVFKGKVVDSTCTVSSSGAEIVMGTYLKNEISGKNTLVGEKKHFKIKLSSCPILSGSDAIKLEYQFTGIPDDEEPSLIKLDSGSTAEGIGLALYDASGVDRVDLNSNIIHARSVNTTDMEIPLQAAFHSSGKIAKSGSANATANFVINYK</sequence>
<dbReference type="Proteomes" id="UP000255169">
    <property type="component" value="Unassembled WGS sequence"/>
</dbReference>
<dbReference type="STRING" id="29486.UGYR_10320"/>
<keyword evidence="1" id="KW-0732">Signal</keyword>
<dbReference type="InterPro" id="IPR008966">
    <property type="entry name" value="Adhesion_dom_sf"/>
</dbReference>
<gene>
    <name evidence="3" type="primary">sfaG</name>
    <name evidence="3" type="ORF">NCTC10476_02074</name>
</gene>
<dbReference type="GO" id="GO:0043709">
    <property type="term" value="P:cell adhesion involved in single-species biofilm formation"/>
    <property type="evidence" value="ECO:0007669"/>
    <property type="project" value="TreeGrafter"/>
</dbReference>
<dbReference type="PANTHER" id="PTHR33420">
    <property type="entry name" value="FIMBRIAL SUBUNIT ELFA-RELATED"/>
    <property type="match status" value="1"/>
</dbReference>
<dbReference type="Gene3D" id="2.60.40.1090">
    <property type="entry name" value="Fimbrial-type adhesion domain"/>
    <property type="match status" value="1"/>
</dbReference>
<reference evidence="3 4" key="1">
    <citation type="submission" date="2018-06" db="EMBL/GenBank/DDBJ databases">
        <authorList>
            <consortium name="Pathogen Informatics"/>
            <person name="Doyle S."/>
        </authorList>
    </citation>
    <scope>NUCLEOTIDE SEQUENCE [LARGE SCALE GENOMIC DNA]</scope>
    <source>
        <strain evidence="3 4">NCTC10476</strain>
    </source>
</reference>
<protein>
    <submittedName>
        <fullName evidence="3">S-fimbrial protein subunit SfaG</fullName>
    </submittedName>
</protein>
<feature type="domain" description="Fimbrial-type adhesion" evidence="2">
    <location>
        <begin position="33"/>
        <end position="181"/>
    </location>
</feature>
<evidence type="ECO:0000259" key="2">
    <source>
        <dbReference type="Pfam" id="PF00419"/>
    </source>
</evidence>
<dbReference type="SUPFAM" id="SSF49401">
    <property type="entry name" value="Bacterial adhesins"/>
    <property type="match status" value="1"/>
</dbReference>
<dbReference type="PANTHER" id="PTHR33420:SF27">
    <property type="entry name" value="PROTEIN FIMG"/>
    <property type="match status" value="1"/>
</dbReference>
<evidence type="ECO:0000313" key="4">
    <source>
        <dbReference type="Proteomes" id="UP000255169"/>
    </source>
</evidence>
<name>A0A380QQB5_YERRU</name>
<dbReference type="RefSeq" id="WP_004718231.1">
    <property type="nucleotide sequence ID" value="NZ_CABIHT010000057.1"/>
</dbReference>
<dbReference type="InterPro" id="IPR000259">
    <property type="entry name" value="Adhesion_dom_fimbrial"/>
</dbReference>